<feature type="region of interest" description="Disordered" evidence="1">
    <location>
        <begin position="52"/>
        <end position="82"/>
    </location>
</feature>
<evidence type="ECO:0000313" key="4">
    <source>
        <dbReference type="Proteomes" id="UP000632849"/>
    </source>
</evidence>
<dbReference type="RefSeq" id="WP_150228160.1">
    <property type="nucleotide sequence ID" value="NZ_BNBE01000001.1"/>
</dbReference>
<accession>A0A919BNS5</accession>
<keyword evidence="4" id="KW-1185">Reference proteome</keyword>
<evidence type="ECO:0000256" key="1">
    <source>
        <dbReference type="SAM" id="MobiDB-lite"/>
    </source>
</evidence>
<reference evidence="3" key="1">
    <citation type="journal article" date="2014" name="Int. J. Syst. Evol. Microbiol.">
        <title>Complete genome sequence of Corynebacterium casei LMG S-19264T (=DSM 44701T), isolated from a smear-ripened cheese.</title>
        <authorList>
            <consortium name="US DOE Joint Genome Institute (JGI-PGF)"/>
            <person name="Walter F."/>
            <person name="Albersmeier A."/>
            <person name="Kalinowski J."/>
            <person name="Ruckert C."/>
        </authorList>
    </citation>
    <scope>NUCLEOTIDE SEQUENCE</scope>
    <source>
        <strain evidence="3">JCM 4122</strain>
    </source>
</reference>
<protein>
    <submittedName>
        <fullName evidence="3">Uncharacterized protein</fullName>
    </submittedName>
</protein>
<dbReference type="EMBL" id="BNBE01000001">
    <property type="protein sequence ID" value="GHG01104.1"/>
    <property type="molecule type" value="Genomic_DNA"/>
</dbReference>
<feature type="transmembrane region" description="Helical" evidence="2">
    <location>
        <begin position="27"/>
        <end position="45"/>
    </location>
</feature>
<gene>
    <name evidence="3" type="ORF">GCM10017667_35740</name>
</gene>
<keyword evidence="2" id="KW-0472">Membrane</keyword>
<comment type="caution">
    <text evidence="3">The sequence shown here is derived from an EMBL/GenBank/DDBJ whole genome shotgun (WGS) entry which is preliminary data.</text>
</comment>
<proteinExistence type="predicted"/>
<reference evidence="3" key="2">
    <citation type="submission" date="2020-09" db="EMBL/GenBank/DDBJ databases">
        <authorList>
            <person name="Sun Q."/>
            <person name="Ohkuma M."/>
        </authorList>
    </citation>
    <scope>NUCLEOTIDE SEQUENCE</scope>
    <source>
        <strain evidence="3">JCM 4122</strain>
    </source>
</reference>
<evidence type="ECO:0000313" key="3">
    <source>
        <dbReference type="EMBL" id="GHG01104.1"/>
    </source>
</evidence>
<keyword evidence="2" id="KW-0812">Transmembrane</keyword>
<keyword evidence="2" id="KW-1133">Transmembrane helix</keyword>
<organism evidence="3 4">
    <name type="scientific">Streptomyces filamentosus</name>
    <name type="common">Streptomyces roseosporus</name>
    <dbReference type="NCBI Taxonomy" id="67294"/>
    <lineage>
        <taxon>Bacteria</taxon>
        <taxon>Bacillati</taxon>
        <taxon>Actinomycetota</taxon>
        <taxon>Actinomycetes</taxon>
        <taxon>Kitasatosporales</taxon>
        <taxon>Streptomycetaceae</taxon>
        <taxon>Streptomyces</taxon>
    </lineage>
</organism>
<dbReference type="AlphaFoldDB" id="A0A919BNS5"/>
<dbReference type="GeneID" id="95659275"/>
<dbReference type="Proteomes" id="UP000632849">
    <property type="component" value="Unassembled WGS sequence"/>
</dbReference>
<evidence type="ECO:0000256" key="2">
    <source>
        <dbReference type="SAM" id="Phobius"/>
    </source>
</evidence>
<name>A0A919BNS5_STRFL</name>
<sequence length="82" mass="8111">MPDIAAATATLTELAAAAQQGPGDTLRIVLLVSMVGGAFLAWFLLRGYGGGDTDEKAPGEAAPRPADTPARGASGNDGDANA</sequence>